<keyword evidence="5" id="KW-0349">Heme</keyword>
<dbReference type="GO" id="GO:0004517">
    <property type="term" value="F:nitric-oxide synthase activity"/>
    <property type="evidence" value="ECO:0007669"/>
    <property type="project" value="UniProtKB-EC"/>
</dbReference>
<dbReference type="Pfam" id="PF02898">
    <property type="entry name" value="NO_synthase"/>
    <property type="match status" value="1"/>
</dbReference>
<evidence type="ECO:0000259" key="12">
    <source>
        <dbReference type="PROSITE" id="PS60001"/>
    </source>
</evidence>
<evidence type="ECO:0000256" key="9">
    <source>
        <dbReference type="ARBA" id="ARBA00022860"/>
    </source>
</evidence>
<dbReference type="GO" id="GO:0046872">
    <property type="term" value="F:metal ion binding"/>
    <property type="evidence" value="ECO:0007669"/>
    <property type="project" value="UniProtKB-KW"/>
</dbReference>
<evidence type="ECO:0000256" key="2">
    <source>
        <dbReference type="ARBA" id="ARBA00001970"/>
    </source>
</evidence>
<evidence type="ECO:0000256" key="7">
    <source>
        <dbReference type="ARBA" id="ARBA00022723"/>
    </source>
</evidence>
<reference evidence="13 14" key="1">
    <citation type="journal article" date="2019" name="Sci. Rep.">
        <title>Orb-weaving spider Araneus ventricosus genome elucidates the spidroin gene catalogue.</title>
        <authorList>
            <person name="Kono N."/>
            <person name="Nakamura H."/>
            <person name="Ohtoshi R."/>
            <person name="Moran D.A.P."/>
            <person name="Shinohara A."/>
            <person name="Yoshida Y."/>
            <person name="Fujiwara M."/>
            <person name="Mori M."/>
            <person name="Tomita M."/>
            <person name="Arakawa K."/>
        </authorList>
    </citation>
    <scope>NUCLEOTIDE SEQUENCE [LARGE SCALE GENOMIC DNA]</scope>
</reference>
<dbReference type="OrthoDB" id="1688044at2759"/>
<keyword evidence="6" id="KW-0288">FMN</keyword>
<keyword evidence="7" id="KW-0479">Metal-binding</keyword>
<evidence type="ECO:0000256" key="6">
    <source>
        <dbReference type="ARBA" id="ARBA00022643"/>
    </source>
</evidence>
<feature type="domain" description="Nitric oxide synthase (NOS)" evidence="12">
    <location>
        <begin position="133"/>
        <end position="140"/>
    </location>
</feature>
<keyword evidence="14" id="KW-1185">Reference proteome</keyword>
<keyword evidence="10" id="KW-0560">Oxidoreductase</keyword>
<organism evidence="13 14">
    <name type="scientific">Araneus ventricosus</name>
    <name type="common">Orbweaver spider</name>
    <name type="synonym">Epeira ventricosa</name>
    <dbReference type="NCBI Taxonomy" id="182803"/>
    <lineage>
        <taxon>Eukaryota</taxon>
        <taxon>Metazoa</taxon>
        <taxon>Ecdysozoa</taxon>
        <taxon>Arthropoda</taxon>
        <taxon>Chelicerata</taxon>
        <taxon>Arachnida</taxon>
        <taxon>Araneae</taxon>
        <taxon>Araneomorphae</taxon>
        <taxon>Entelegynae</taxon>
        <taxon>Araneoidea</taxon>
        <taxon>Araneidae</taxon>
        <taxon>Araneus</taxon>
    </lineage>
</organism>
<keyword evidence="6" id="KW-0285">Flavoprotein</keyword>
<dbReference type="PANTHER" id="PTHR43410">
    <property type="entry name" value="NITRIC OXIDE SYNTHASE OXYGENASE"/>
    <property type="match status" value="1"/>
</dbReference>
<dbReference type="AlphaFoldDB" id="A0A4Y2E2W9"/>
<comment type="cofactor">
    <cofactor evidence="2">
        <name>heme b</name>
        <dbReference type="ChEBI" id="CHEBI:60344"/>
    </cofactor>
</comment>
<keyword evidence="11" id="KW-0408">Iron</keyword>
<dbReference type="PANTHER" id="PTHR43410:SF1">
    <property type="entry name" value="NITRIC OXIDE SYNTHASE"/>
    <property type="match status" value="1"/>
</dbReference>
<dbReference type="GO" id="GO:0006809">
    <property type="term" value="P:nitric oxide biosynthetic process"/>
    <property type="evidence" value="ECO:0007669"/>
    <property type="project" value="InterPro"/>
</dbReference>
<dbReference type="EC" id="1.14.13.39" evidence="4"/>
<dbReference type="InterPro" id="IPR004030">
    <property type="entry name" value="NOS_N"/>
</dbReference>
<evidence type="ECO:0000256" key="1">
    <source>
        <dbReference type="ARBA" id="ARBA00001917"/>
    </source>
</evidence>
<gene>
    <name evidence="13" type="primary">Nos2</name>
    <name evidence="13" type="ORF">AVEN_144435_1</name>
</gene>
<sequence>MLIEKITDFAVPPKCPFAQTDLGVKLTNYTSGKRITDVLHTRSEKIRCSEDSCKGSLMTGQSGDPGYRTKGEILDEALKFQELYWSTMKTASPEDLSNRMNEITEEVMRIGTYTMKLEEMEFGAKMAWRNASRCIGRIQWNKLHAQDYRHITSTKEMFEAICKHLEYATNGGNIRSERLFLIKSGD</sequence>
<evidence type="ECO:0000256" key="3">
    <source>
        <dbReference type="ARBA" id="ARBA00006267"/>
    </source>
</evidence>
<dbReference type="GO" id="GO:0005516">
    <property type="term" value="F:calmodulin binding"/>
    <property type="evidence" value="ECO:0007669"/>
    <property type="project" value="UniProtKB-KW"/>
</dbReference>
<name>A0A4Y2E2W9_ARAVE</name>
<dbReference type="Gene3D" id="3.90.340.10">
    <property type="entry name" value="Nitric Oxide Synthase, Chain A, domain 1"/>
    <property type="match status" value="1"/>
</dbReference>
<dbReference type="InterPro" id="IPR044940">
    <property type="entry name" value="NOS_dom_2"/>
</dbReference>
<dbReference type="InterPro" id="IPR036119">
    <property type="entry name" value="NOS_N_sf"/>
</dbReference>
<comment type="caution">
    <text evidence="13">The sequence shown here is derived from an EMBL/GenBank/DDBJ whole genome shotgun (WGS) entry which is preliminary data.</text>
</comment>
<proteinExistence type="inferred from homology"/>
<keyword evidence="8" id="KW-0521">NADP</keyword>
<dbReference type="SUPFAM" id="SSF56512">
    <property type="entry name" value="Nitric oxide (NO) synthase oxygenase domain"/>
    <property type="match status" value="1"/>
</dbReference>
<dbReference type="InterPro" id="IPR044943">
    <property type="entry name" value="NOS_dom_1"/>
</dbReference>
<evidence type="ECO:0000256" key="4">
    <source>
        <dbReference type="ARBA" id="ARBA00012989"/>
    </source>
</evidence>
<evidence type="ECO:0000256" key="5">
    <source>
        <dbReference type="ARBA" id="ARBA00022617"/>
    </source>
</evidence>
<evidence type="ECO:0000256" key="8">
    <source>
        <dbReference type="ARBA" id="ARBA00022857"/>
    </source>
</evidence>
<comment type="similarity">
    <text evidence="3">Belongs to the NOS family.</text>
</comment>
<dbReference type="PROSITE" id="PS60001">
    <property type="entry name" value="NOS"/>
    <property type="match status" value="1"/>
</dbReference>
<dbReference type="Gene3D" id="3.90.440.10">
    <property type="entry name" value="Nitric Oxide Synthase,Heme Domain,Chain A domain 2"/>
    <property type="match status" value="1"/>
</dbReference>
<keyword evidence="9" id="KW-0112">Calmodulin-binding</keyword>
<protein>
    <recommendedName>
        <fullName evidence="4">nitric-oxide synthase (NADPH)</fullName>
        <ecNumber evidence="4">1.14.13.39</ecNumber>
    </recommendedName>
</protein>
<evidence type="ECO:0000256" key="11">
    <source>
        <dbReference type="ARBA" id="ARBA00023004"/>
    </source>
</evidence>
<dbReference type="InterPro" id="IPR050607">
    <property type="entry name" value="NOS"/>
</dbReference>
<dbReference type="EMBL" id="BGPR01000484">
    <property type="protein sequence ID" value="GBM22649.1"/>
    <property type="molecule type" value="Genomic_DNA"/>
</dbReference>
<accession>A0A4Y2E2W9</accession>
<dbReference type="Proteomes" id="UP000499080">
    <property type="component" value="Unassembled WGS sequence"/>
</dbReference>
<evidence type="ECO:0000256" key="10">
    <source>
        <dbReference type="ARBA" id="ARBA00023002"/>
    </source>
</evidence>
<comment type="cofactor">
    <cofactor evidence="1">
        <name>FMN</name>
        <dbReference type="ChEBI" id="CHEBI:58210"/>
    </cofactor>
</comment>
<evidence type="ECO:0000313" key="13">
    <source>
        <dbReference type="EMBL" id="GBM22649.1"/>
    </source>
</evidence>
<evidence type="ECO:0000313" key="14">
    <source>
        <dbReference type="Proteomes" id="UP000499080"/>
    </source>
</evidence>